<name>A0A2U1TTX0_9GAMM</name>
<gene>
    <name evidence="1" type="ORF">B4923_09980</name>
</gene>
<sequence>MDAFLEKNGYLDFENSGRIYDFKSPLSANDYFSIVPESPLPPHTSPIIDEDTGMCIGYIGPSRGGVYDIYDIDGKFVTLHELPLESPLIDPFDIVFLGLFIFKSVKYGDNIIKLITKNGTTKSISVKIGDHIISSLKGRLKIGLSPKKIKFTTATAVHMREPGRYVPVYILEKAIRYGKRSKDIEGKSGVILKKYDIKIKRSRYDKYRNLYENKEYNLEVIVDESNWTITHFLYK</sequence>
<dbReference type="EMBL" id="QDKJ01000006">
    <property type="protein sequence ID" value="PWC12840.1"/>
    <property type="molecule type" value="Genomic_DNA"/>
</dbReference>
<protein>
    <submittedName>
        <fullName evidence="1">Uncharacterized protein</fullName>
    </submittedName>
</protein>
<keyword evidence="2" id="KW-1185">Reference proteome</keyword>
<accession>A0A2U1TTX0</accession>
<organism evidence="1 2">
    <name type="scientific">Brenneria roseae subsp. americana</name>
    <dbReference type="NCBI Taxonomy" id="1508507"/>
    <lineage>
        <taxon>Bacteria</taxon>
        <taxon>Pseudomonadati</taxon>
        <taxon>Pseudomonadota</taxon>
        <taxon>Gammaproteobacteria</taxon>
        <taxon>Enterobacterales</taxon>
        <taxon>Pectobacteriaceae</taxon>
        <taxon>Brenneria</taxon>
    </lineage>
</organism>
<dbReference type="Proteomes" id="UP000245138">
    <property type="component" value="Unassembled WGS sequence"/>
</dbReference>
<evidence type="ECO:0000313" key="1">
    <source>
        <dbReference type="EMBL" id="PWC12840.1"/>
    </source>
</evidence>
<dbReference type="AlphaFoldDB" id="A0A2U1TTX0"/>
<proteinExistence type="predicted"/>
<comment type="caution">
    <text evidence="1">The sequence shown here is derived from an EMBL/GenBank/DDBJ whole genome shotgun (WGS) entry which is preliminary data.</text>
</comment>
<dbReference type="RefSeq" id="WP_109054194.1">
    <property type="nucleotide sequence ID" value="NZ_QDKJ01000006.1"/>
</dbReference>
<evidence type="ECO:0000313" key="2">
    <source>
        <dbReference type="Proteomes" id="UP000245138"/>
    </source>
</evidence>
<dbReference type="OrthoDB" id="8962251at2"/>
<reference evidence="1 2" key="1">
    <citation type="submission" date="2018-04" db="EMBL/GenBank/DDBJ databases">
        <title>Brenneria corticis sp.nov.</title>
        <authorList>
            <person name="Li Y."/>
        </authorList>
    </citation>
    <scope>NUCLEOTIDE SEQUENCE [LARGE SCALE GENOMIC DNA]</scope>
    <source>
        <strain evidence="1 2">LMG 27715</strain>
    </source>
</reference>